<dbReference type="AlphaFoldDB" id="X6PCX3"/>
<feature type="transmembrane region" description="Helical" evidence="2">
    <location>
        <begin position="240"/>
        <end position="265"/>
    </location>
</feature>
<keyword evidence="2" id="KW-0472">Membrane</keyword>
<feature type="compositionally biased region" description="Basic and acidic residues" evidence="1">
    <location>
        <begin position="1"/>
        <end position="18"/>
    </location>
</feature>
<keyword evidence="2" id="KW-0812">Transmembrane</keyword>
<comment type="caution">
    <text evidence="3">The sequence shown here is derived from an EMBL/GenBank/DDBJ whole genome shotgun (WGS) entry which is preliminary data.</text>
</comment>
<evidence type="ECO:0000313" key="4">
    <source>
        <dbReference type="Proteomes" id="UP000023152"/>
    </source>
</evidence>
<dbReference type="Proteomes" id="UP000023152">
    <property type="component" value="Unassembled WGS sequence"/>
</dbReference>
<evidence type="ECO:0000256" key="2">
    <source>
        <dbReference type="SAM" id="Phobius"/>
    </source>
</evidence>
<reference evidence="3 4" key="1">
    <citation type="journal article" date="2013" name="Curr. Biol.">
        <title>The Genome of the Foraminiferan Reticulomyxa filosa.</title>
        <authorList>
            <person name="Glockner G."/>
            <person name="Hulsmann N."/>
            <person name="Schleicher M."/>
            <person name="Noegel A.A."/>
            <person name="Eichinger L."/>
            <person name="Gallinger C."/>
            <person name="Pawlowski J."/>
            <person name="Sierra R."/>
            <person name="Euteneuer U."/>
            <person name="Pillet L."/>
            <person name="Moustafa A."/>
            <person name="Platzer M."/>
            <person name="Groth M."/>
            <person name="Szafranski K."/>
            <person name="Schliwa M."/>
        </authorList>
    </citation>
    <scope>NUCLEOTIDE SEQUENCE [LARGE SCALE GENOMIC DNA]</scope>
</reference>
<evidence type="ECO:0000256" key="1">
    <source>
        <dbReference type="SAM" id="MobiDB-lite"/>
    </source>
</evidence>
<evidence type="ECO:0000313" key="3">
    <source>
        <dbReference type="EMBL" id="ETO35943.1"/>
    </source>
</evidence>
<protein>
    <submittedName>
        <fullName evidence="3">Uncharacterized protein</fullName>
    </submittedName>
</protein>
<proteinExistence type="predicted"/>
<feature type="compositionally biased region" description="Basic and acidic residues" evidence="1">
    <location>
        <begin position="27"/>
        <end position="40"/>
    </location>
</feature>
<keyword evidence="2" id="KW-1133">Transmembrane helix</keyword>
<accession>X6PCX3</accession>
<name>X6PCX3_RETFI</name>
<dbReference type="EMBL" id="ASPP01001158">
    <property type="protein sequence ID" value="ETO35943.1"/>
    <property type="molecule type" value="Genomic_DNA"/>
</dbReference>
<keyword evidence="4" id="KW-1185">Reference proteome</keyword>
<gene>
    <name evidence="3" type="ORF">RFI_01118</name>
</gene>
<feature type="region of interest" description="Disordered" evidence="1">
    <location>
        <begin position="1"/>
        <end position="66"/>
    </location>
</feature>
<sequence>MDKDNTHIQTRHKFDHENSMQSDTGDLEQHVHYQVRRESASHSQNTENESRDDEEDNRFEQNVETGAKRRPLVTFAEPFETVISSKERPSFTSPLHNNDIENQTPSVAMNAEYINATNGNGHLFHANRRTSRIKKKWPMSTQQGMSLTNVTIPEHEAAAHNELTENHGLNKFPHVNDEHQPHETPHWKTNSFTINLHRLNDPSLDISENDHTRSGTHTNSLLQGPLILSARAPPKEPPSLVLRFCSFFFFIFLFFFVIFVIFFVLTQELTSNDLTDIHQRDIADVPARLAQEHAGMQLKVDSL</sequence>
<organism evidence="3 4">
    <name type="scientific">Reticulomyxa filosa</name>
    <dbReference type="NCBI Taxonomy" id="46433"/>
    <lineage>
        <taxon>Eukaryota</taxon>
        <taxon>Sar</taxon>
        <taxon>Rhizaria</taxon>
        <taxon>Retaria</taxon>
        <taxon>Foraminifera</taxon>
        <taxon>Monothalamids</taxon>
        <taxon>Reticulomyxidae</taxon>
        <taxon>Reticulomyxa</taxon>
    </lineage>
</organism>